<accession>V9Z4P1</accession>
<dbReference type="EMBL" id="KF602048">
    <property type="protein sequence ID" value="AHE38964.1"/>
    <property type="molecule type" value="Genomic_DNA"/>
</dbReference>
<dbReference type="PANTHER" id="PTHR39087">
    <property type="entry name" value="UPF0104 MEMBRANE PROTEIN MJ1595"/>
    <property type="match status" value="1"/>
</dbReference>
<keyword evidence="4 6" id="KW-1133">Transmembrane helix</keyword>
<dbReference type="AlphaFoldDB" id="V9Z4P1"/>
<organism evidence="7">
    <name type="scientific">Streptomyces sp. FR1</name>
    <dbReference type="NCBI Taxonomy" id="349971"/>
    <lineage>
        <taxon>Bacteria</taxon>
        <taxon>Bacillati</taxon>
        <taxon>Actinomycetota</taxon>
        <taxon>Actinomycetes</taxon>
        <taxon>Kitasatosporales</taxon>
        <taxon>Streptomycetaceae</taxon>
        <taxon>Streptomyces</taxon>
    </lineage>
</organism>
<dbReference type="PANTHER" id="PTHR39087:SF2">
    <property type="entry name" value="UPF0104 MEMBRANE PROTEIN MJ1595"/>
    <property type="match status" value="1"/>
</dbReference>
<feature type="transmembrane region" description="Helical" evidence="6">
    <location>
        <begin position="107"/>
        <end position="132"/>
    </location>
</feature>
<feature type="transmembrane region" description="Helical" evidence="6">
    <location>
        <begin position="292"/>
        <end position="313"/>
    </location>
</feature>
<dbReference type="GO" id="GO:0005886">
    <property type="term" value="C:plasma membrane"/>
    <property type="evidence" value="ECO:0007669"/>
    <property type="project" value="UniProtKB-SubCell"/>
</dbReference>
<gene>
    <name evidence="7" type="ORF">pFRL3_187c</name>
</gene>
<dbReference type="InterPro" id="IPR022791">
    <property type="entry name" value="L-PG_synthase/AglD"/>
</dbReference>
<keyword evidence="2" id="KW-1003">Cell membrane</keyword>
<keyword evidence="5 6" id="KW-0472">Membrane</keyword>
<dbReference type="NCBIfam" id="TIGR00374">
    <property type="entry name" value="flippase-like domain"/>
    <property type="match status" value="1"/>
</dbReference>
<evidence type="ECO:0000313" key="7">
    <source>
        <dbReference type="EMBL" id="AHE38964.1"/>
    </source>
</evidence>
<dbReference type="Pfam" id="PF03706">
    <property type="entry name" value="LPG_synthase_TM"/>
    <property type="match status" value="1"/>
</dbReference>
<proteinExistence type="predicted"/>
<evidence type="ECO:0000256" key="6">
    <source>
        <dbReference type="SAM" id="Phobius"/>
    </source>
</evidence>
<sequence>MAAVLATAVILLAIDHRHELAAATRLLARVSPPKLALATAFEAASLVCFAGVQRWLLHAGGTRLSLKTMTALTVAANALAGALPGGAAFSAAWLFRQLRRRRVGQVLAAAVLVVAGTLSALSLFVLLVAGALTAGLGGPGGAVLRPALGVAGLALGVGLVALALFRLPGFRAAAGRAWTRAGERYRRVRQIEDALVRLVAQARSVQPGLRPWLRPFGLALLNWAFDIACLAAALWALGIGIPWRGLLLAYALTQIPGSLRLTPGSIGIVEASLATLLTVYGLRPDQAIAATLLYRIVGYWVLQPIGWATWIGLTFRARRPAPDRTGGPDQDPDIPH</sequence>
<feature type="transmembrane region" description="Helical" evidence="6">
    <location>
        <begin position="74"/>
        <end position="95"/>
    </location>
</feature>
<evidence type="ECO:0008006" key="8">
    <source>
        <dbReference type="Google" id="ProtNLM"/>
    </source>
</evidence>
<feature type="transmembrane region" description="Helical" evidence="6">
    <location>
        <begin position="261"/>
        <end position="280"/>
    </location>
</feature>
<keyword evidence="7" id="KW-0614">Plasmid</keyword>
<reference evidence="7" key="1">
    <citation type="submission" date="2013-09" db="EMBL/GenBank/DDBJ databases">
        <title>Complete nucleotide sequence of Streptomyces linear plasmid pFRL3.</title>
        <authorList>
            <person name="Chen Z."/>
            <person name="Fang P."/>
            <person name="Qin Z."/>
        </authorList>
    </citation>
    <scope>NUCLEOTIDE SEQUENCE</scope>
    <source>
        <plasmid evidence="7">pFRL3</plasmid>
    </source>
</reference>
<evidence type="ECO:0000256" key="5">
    <source>
        <dbReference type="ARBA" id="ARBA00023136"/>
    </source>
</evidence>
<name>V9Z4P1_9ACTN</name>
<geneLocation type="plasmid" evidence="7">
    <name>pFRL3</name>
</geneLocation>
<feature type="transmembrane region" description="Helical" evidence="6">
    <location>
        <begin position="220"/>
        <end position="241"/>
    </location>
</feature>
<evidence type="ECO:0000256" key="2">
    <source>
        <dbReference type="ARBA" id="ARBA00022475"/>
    </source>
</evidence>
<evidence type="ECO:0000256" key="4">
    <source>
        <dbReference type="ARBA" id="ARBA00022989"/>
    </source>
</evidence>
<protein>
    <recommendedName>
        <fullName evidence="8">Integral membrane protein</fullName>
    </recommendedName>
</protein>
<comment type="subcellular location">
    <subcellularLocation>
        <location evidence="1">Cell membrane</location>
        <topology evidence="1">Multi-pass membrane protein</topology>
    </subcellularLocation>
</comment>
<keyword evidence="3 6" id="KW-0812">Transmembrane</keyword>
<feature type="transmembrane region" description="Helical" evidence="6">
    <location>
        <begin position="144"/>
        <end position="165"/>
    </location>
</feature>
<evidence type="ECO:0000256" key="1">
    <source>
        <dbReference type="ARBA" id="ARBA00004651"/>
    </source>
</evidence>
<evidence type="ECO:0000256" key="3">
    <source>
        <dbReference type="ARBA" id="ARBA00022692"/>
    </source>
</evidence>